<keyword evidence="2" id="KW-0645">Protease</keyword>
<evidence type="ECO:0000259" key="6">
    <source>
        <dbReference type="PROSITE" id="PS51935"/>
    </source>
</evidence>
<evidence type="ECO:0000313" key="7">
    <source>
        <dbReference type="EMBL" id="MFC3661280.1"/>
    </source>
</evidence>
<dbReference type="SUPFAM" id="SSF54001">
    <property type="entry name" value="Cysteine proteinases"/>
    <property type="match status" value="1"/>
</dbReference>
<reference evidence="8" key="1">
    <citation type="journal article" date="2019" name="Int. J. Syst. Evol. Microbiol.">
        <title>The Global Catalogue of Microorganisms (GCM) 10K type strain sequencing project: providing services to taxonomists for standard genome sequencing and annotation.</title>
        <authorList>
            <consortium name="The Broad Institute Genomics Platform"/>
            <consortium name="The Broad Institute Genome Sequencing Center for Infectious Disease"/>
            <person name="Wu L."/>
            <person name="Ma J."/>
        </authorList>
    </citation>
    <scope>NUCLEOTIDE SEQUENCE [LARGE SCALE GENOMIC DNA]</scope>
    <source>
        <strain evidence="8">KCTC 42211</strain>
    </source>
</reference>
<dbReference type="EMBL" id="JBHRYF010000014">
    <property type="protein sequence ID" value="MFC3661280.1"/>
    <property type="molecule type" value="Genomic_DNA"/>
</dbReference>
<dbReference type="InterPro" id="IPR000064">
    <property type="entry name" value="NLP_P60_dom"/>
</dbReference>
<keyword evidence="4" id="KW-0788">Thiol protease</keyword>
<comment type="caution">
    <text evidence="7">The sequence shown here is derived from an EMBL/GenBank/DDBJ whole genome shotgun (WGS) entry which is preliminary data.</text>
</comment>
<dbReference type="RefSeq" id="WP_386712409.1">
    <property type="nucleotide sequence ID" value="NZ_JBHRYF010000014.1"/>
</dbReference>
<dbReference type="InterPro" id="IPR051202">
    <property type="entry name" value="Peptidase_C40"/>
</dbReference>
<organism evidence="7 8">
    <name type="scientific">Luteimonas notoginsengisoli</name>
    <dbReference type="NCBI Taxonomy" id="1578200"/>
    <lineage>
        <taxon>Bacteria</taxon>
        <taxon>Pseudomonadati</taxon>
        <taxon>Pseudomonadota</taxon>
        <taxon>Gammaproteobacteria</taxon>
        <taxon>Lysobacterales</taxon>
        <taxon>Lysobacteraceae</taxon>
        <taxon>Luteimonas</taxon>
    </lineage>
</organism>
<protein>
    <submittedName>
        <fullName evidence="7">C40 family peptidase</fullName>
    </submittedName>
</protein>
<keyword evidence="8" id="KW-1185">Reference proteome</keyword>
<keyword evidence="3" id="KW-0378">Hydrolase</keyword>
<dbReference type="InterPro" id="IPR038765">
    <property type="entry name" value="Papain-like_cys_pep_sf"/>
</dbReference>
<dbReference type="Pfam" id="PF00877">
    <property type="entry name" value="NLPC_P60"/>
    <property type="match status" value="1"/>
</dbReference>
<evidence type="ECO:0000256" key="3">
    <source>
        <dbReference type="ARBA" id="ARBA00022801"/>
    </source>
</evidence>
<dbReference type="Proteomes" id="UP001595724">
    <property type="component" value="Unassembled WGS sequence"/>
</dbReference>
<gene>
    <name evidence="7" type="ORF">ACFOM9_14550</name>
</gene>
<feature type="chain" id="PRO_5045848817" evidence="5">
    <location>
        <begin position="38"/>
        <end position="220"/>
    </location>
</feature>
<evidence type="ECO:0000256" key="5">
    <source>
        <dbReference type="SAM" id="SignalP"/>
    </source>
</evidence>
<accession>A0ABV7UW89</accession>
<evidence type="ECO:0000256" key="1">
    <source>
        <dbReference type="ARBA" id="ARBA00007074"/>
    </source>
</evidence>
<dbReference type="PANTHER" id="PTHR47053">
    <property type="entry name" value="MUREIN DD-ENDOPEPTIDASE MEPH-RELATED"/>
    <property type="match status" value="1"/>
</dbReference>
<feature type="domain" description="NlpC/P60" evidence="6">
    <location>
        <begin position="95"/>
        <end position="218"/>
    </location>
</feature>
<sequence length="220" mass="23266">MTTKAPAPSRQHIARPAPAFALLLSFIALLGASPAFAATGLAGDSADQLHASAPLSETAVAPIQPEQRTMLFANDVNKLIDAGTTGQAGIPANADGRVQTVLKRALALLGTPYRWGGSSTEGFDCSGLVGYVFQSALGIELPRVSRQMATSGEKVDRNALSAGDLVFFSRRGKRVDHVGIYLGNGRFVHAPRTGKDVMVSSLIEGYWSHKFMQARRVTGS</sequence>
<evidence type="ECO:0000313" key="8">
    <source>
        <dbReference type="Proteomes" id="UP001595724"/>
    </source>
</evidence>
<dbReference type="PANTHER" id="PTHR47053:SF1">
    <property type="entry name" value="MUREIN DD-ENDOPEPTIDASE MEPH-RELATED"/>
    <property type="match status" value="1"/>
</dbReference>
<proteinExistence type="inferred from homology"/>
<evidence type="ECO:0000256" key="4">
    <source>
        <dbReference type="ARBA" id="ARBA00022807"/>
    </source>
</evidence>
<name>A0ABV7UW89_9GAMM</name>
<comment type="similarity">
    <text evidence="1">Belongs to the peptidase C40 family.</text>
</comment>
<evidence type="ECO:0000256" key="2">
    <source>
        <dbReference type="ARBA" id="ARBA00022670"/>
    </source>
</evidence>
<dbReference type="Gene3D" id="3.90.1720.10">
    <property type="entry name" value="endopeptidase domain like (from Nostoc punctiforme)"/>
    <property type="match status" value="1"/>
</dbReference>
<dbReference type="PROSITE" id="PS51935">
    <property type="entry name" value="NLPC_P60"/>
    <property type="match status" value="1"/>
</dbReference>
<feature type="signal peptide" evidence="5">
    <location>
        <begin position="1"/>
        <end position="37"/>
    </location>
</feature>
<keyword evidence="5" id="KW-0732">Signal</keyword>